<evidence type="ECO:0000256" key="1">
    <source>
        <dbReference type="ARBA" id="ARBA00022737"/>
    </source>
</evidence>
<dbReference type="GO" id="GO:0030036">
    <property type="term" value="P:actin cytoskeleton organization"/>
    <property type="evidence" value="ECO:0007669"/>
    <property type="project" value="InterPro"/>
</dbReference>
<keyword evidence="1" id="KW-0677">Repeat</keyword>
<accession>A0A060WUP4</accession>
<dbReference type="Pfam" id="PF00307">
    <property type="entry name" value="CH"/>
    <property type="match status" value="1"/>
</dbReference>
<dbReference type="GO" id="GO:0051015">
    <property type="term" value="F:actin filament binding"/>
    <property type="evidence" value="ECO:0007669"/>
    <property type="project" value="InterPro"/>
</dbReference>
<dbReference type="InterPro" id="IPR001715">
    <property type="entry name" value="CH_dom"/>
</dbReference>
<dbReference type="InterPro" id="IPR044801">
    <property type="entry name" value="Filamin"/>
</dbReference>
<dbReference type="AlphaFoldDB" id="A0A060WUP4"/>
<evidence type="ECO:0000313" key="4">
    <source>
        <dbReference type="Proteomes" id="UP000193380"/>
    </source>
</evidence>
<dbReference type="STRING" id="8022.A0A060WUP4"/>
<dbReference type="Gene3D" id="1.10.418.10">
    <property type="entry name" value="Calponin-like domain"/>
    <property type="match status" value="1"/>
</dbReference>
<evidence type="ECO:0000313" key="3">
    <source>
        <dbReference type="EMBL" id="CDQ68315.1"/>
    </source>
</evidence>
<reference evidence="3" key="2">
    <citation type="submission" date="2014-03" db="EMBL/GenBank/DDBJ databases">
        <authorList>
            <person name="Genoscope - CEA"/>
        </authorList>
    </citation>
    <scope>NUCLEOTIDE SEQUENCE</scope>
</reference>
<dbReference type="PANTHER" id="PTHR38537">
    <property type="entry name" value="JITTERBUG, ISOFORM N"/>
    <property type="match status" value="1"/>
</dbReference>
<dbReference type="PROSITE" id="PS50021">
    <property type="entry name" value="CH"/>
    <property type="match status" value="1"/>
</dbReference>
<dbReference type="EMBL" id="FR904620">
    <property type="protein sequence ID" value="CDQ68315.1"/>
    <property type="molecule type" value="Genomic_DNA"/>
</dbReference>
<name>A0A060WUP4_ONCMY</name>
<sequence length="119" mass="13265">MAVGWILDKVPELPITNFSQDWQNGMALGTLVDGLAPGLCPDWESWDEVQQVDNARVAMQQADKWLGDIAPEKIIDPREDEQSIMTYLSMFPKAQLKPGAPCRVFGYAGLSDMTCYSIK</sequence>
<dbReference type="SMART" id="SM00033">
    <property type="entry name" value="CH"/>
    <property type="match status" value="1"/>
</dbReference>
<evidence type="ECO:0000259" key="2">
    <source>
        <dbReference type="PROSITE" id="PS50021"/>
    </source>
</evidence>
<reference evidence="3" key="1">
    <citation type="journal article" date="2014" name="Nat. Commun.">
        <title>The rainbow trout genome provides novel insights into evolution after whole-genome duplication in vertebrates.</title>
        <authorList>
            <person name="Berthelot C."/>
            <person name="Brunet F."/>
            <person name="Chalopin D."/>
            <person name="Juanchich A."/>
            <person name="Bernard M."/>
            <person name="Noel B."/>
            <person name="Bento P."/>
            <person name="Da Silva C."/>
            <person name="Labadie K."/>
            <person name="Alberti A."/>
            <person name="Aury J.M."/>
            <person name="Louis A."/>
            <person name="Dehais P."/>
            <person name="Bardou P."/>
            <person name="Montfort J."/>
            <person name="Klopp C."/>
            <person name="Cabau C."/>
            <person name="Gaspin C."/>
            <person name="Thorgaard G.H."/>
            <person name="Boussaha M."/>
            <person name="Quillet E."/>
            <person name="Guyomard R."/>
            <person name="Galiana D."/>
            <person name="Bobe J."/>
            <person name="Volff J.N."/>
            <person name="Genet C."/>
            <person name="Wincker P."/>
            <person name="Jaillon O."/>
            <person name="Roest Crollius H."/>
            <person name="Guiguen Y."/>
        </authorList>
    </citation>
    <scope>NUCLEOTIDE SEQUENCE [LARGE SCALE GENOMIC DNA]</scope>
</reference>
<gene>
    <name evidence="3" type="ORF">GSONMT00043203001</name>
</gene>
<proteinExistence type="predicted"/>
<dbReference type="InterPro" id="IPR036872">
    <property type="entry name" value="CH_dom_sf"/>
</dbReference>
<organism evidence="3 4">
    <name type="scientific">Oncorhynchus mykiss</name>
    <name type="common">Rainbow trout</name>
    <name type="synonym">Salmo gairdneri</name>
    <dbReference type="NCBI Taxonomy" id="8022"/>
    <lineage>
        <taxon>Eukaryota</taxon>
        <taxon>Metazoa</taxon>
        <taxon>Chordata</taxon>
        <taxon>Craniata</taxon>
        <taxon>Vertebrata</taxon>
        <taxon>Euteleostomi</taxon>
        <taxon>Actinopterygii</taxon>
        <taxon>Neopterygii</taxon>
        <taxon>Teleostei</taxon>
        <taxon>Protacanthopterygii</taxon>
        <taxon>Salmoniformes</taxon>
        <taxon>Salmonidae</taxon>
        <taxon>Salmoninae</taxon>
        <taxon>Oncorhynchus</taxon>
    </lineage>
</organism>
<protein>
    <recommendedName>
        <fullName evidence="2">Calponin-homology (CH) domain-containing protein</fullName>
    </recommendedName>
</protein>
<dbReference type="PANTHER" id="PTHR38537:SF8">
    <property type="entry name" value="FILAMIN-A"/>
    <property type="match status" value="1"/>
</dbReference>
<feature type="domain" description="Calponin-homology (CH)" evidence="2">
    <location>
        <begin position="1"/>
        <end position="96"/>
    </location>
</feature>
<dbReference type="PaxDb" id="8022-A0A060WUP4"/>
<dbReference type="Proteomes" id="UP000193380">
    <property type="component" value="Unassembled WGS sequence"/>
</dbReference>
<dbReference type="SUPFAM" id="SSF47576">
    <property type="entry name" value="Calponin-homology domain, CH-domain"/>
    <property type="match status" value="1"/>
</dbReference>